<name>A0ABV4K6Q2_9BACT</name>
<dbReference type="SUPFAM" id="SSF51445">
    <property type="entry name" value="(Trans)glycosidases"/>
    <property type="match status" value="1"/>
</dbReference>
<dbReference type="Proteomes" id="UP001568698">
    <property type="component" value="Unassembled WGS sequence"/>
</dbReference>
<organism evidence="1 2">
    <name type="scientific">Pseudodesulfovibrio karagichevae</name>
    <dbReference type="NCBI Taxonomy" id="3239305"/>
    <lineage>
        <taxon>Bacteria</taxon>
        <taxon>Pseudomonadati</taxon>
        <taxon>Thermodesulfobacteriota</taxon>
        <taxon>Desulfovibrionia</taxon>
        <taxon>Desulfovibrionales</taxon>
        <taxon>Desulfovibrionaceae</taxon>
    </lineage>
</organism>
<proteinExistence type="predicted"/>
<evidence type="ECO:0008006" key="3">
    <source>
        <dbReference type="Google" id="ProtNLM"/>
    </source>
</evidence>
<dbReference type="RefSeq" id="WP_371388136.1">
    <property type="nucleotide sequence ID" value="NZ_JBGLYH010000084.1"/>
</dbReference>
<evidence type="ECO:0000313" key="2">
    <source>
        <dbReference type="Proteomes" id="UP001568698"/>
    </source>
</evidence>
<protein>
    <recommendedName>
        <fullName evidence="3">Glycoside hydrolase family 42 N-terminal domain-containing protein</fullName>
    </recommendedName>
</protein>
<sequence>MAEPTQDTNQPIIGTHYFGFAKNDWPVGFLSSVDPQKALPDFQRISDMGFNTVVLVASWGDYEPAIGTYNQRAFDKMSAIVGAAEKIGLDVYIRMPYYWNLTQRDSIEDRQERIFLERTQWEAWNAFLVRMKTFADRHSAIKGFFGSWEDFLIIEEMFFDQHGRGVDLREAFEAQTGYKAKDIVRNGQNYEVFVSWFDDRILALHESIQRVLKNYSFEVRVDSDPKRVDGKLEWLGHEKMYKLHDAAPIAYWAPYYGATNTGQPLTADKALKSVDWLIAKLGTVLGDASHVWLDQMNIVDNTYGTDNNDYIAPQEMKAFLQGIAERIPSKFHGYALWTLKNYRHNVIADPLLLEPVGLYWTFNQARKSPDGGVIIPPGGYIEQTVRGTVTGTLSAPETSLKLDISSGTARAFFNQEELIHEADKDTPTTRMSVNTISSGGDLRIVNVGKKDLVIKSVALYGHEQGGDVFDQDMHPLQYYPYIVELNAKIRQNAAKSCSGFGRTLSPAFMAKGIFADNWTGNDFSLCFTGDDGRYEISFTVVNTIKDNSLIIRTDDQAIRFALKEGVENISLCKTMHPHDVIRFAVEKSFSPRNVDPSSEDERALSINFREVSVKKCDR</sequence>
<gene>
    <name evidence="1" type="ORF">AB6M95_18020</name>
</gene>
<reference evidence="1 2" key="1">
    <citation type="submission" date="2024-08" db="EMBL/GenBank/DDBJ databases">
        <title>Sulfate-reducing bacteria isolated from formation water of the oil field in Kazakhstan and description of Pseudodesulfovibrio sp.</title>
        <authorList>
            <person name="Bidzhieva S.K."/>
            <person name="Tourova T.P."/>
            <person name="Grouzdev D.S."/>
            <person name="Beletsky A.V."/>
            <person name="Sokolova D.S."/>
            <person name="Samigullina S.R."/>
            <person name="Poltaraus A.B."/>
            <person name="Avtukh A.N."/>
            <person name="Tereshina V.M."/>
            <person name="Zhaparov N.S."/>
            <person name="Mardanov A.V."/>
            <person name="Nazina T.N."/>
        </authorList>
    </citation>
    <scope>NUCLEOTIDE SEQUENCE [LARGE SCALE GENOMIC DNA]</scope>
    <source>
        <strain evidence="1 2">9FUS</strain>
    </source>
</reference>
<evidence type="ECO:0000313" key="1">
    <source>
        <dbReference type="EMBL" id="MEZ7198649.1"/>
    </source>
</evidence>
<dbReference type="InterPro" id="IPR017853">
    <property type="entry name" value="GH"/>
</dbReference>
<dbReference type="EMBL" id="JBGLYH010000084">
    <property type="protein sequence ID" value="MEZ7198649.1"/>
    <property type="molecule type" value="Genomic_DNA"/>
</dbReference>
<dbReference type="Gene3D" id="3.20.20.80">
    <property type="entry name" value="Glycosidases"/>
    <property type="match status" value="1"/>
</dbReference>
<keyword evidence="2" id="KW-1185">Reference proteome</keyword>
<comment type="caution">
    <text evidence="1">The sequence shown here is derived from an EMBL/GenBank/DDBJ whole genome shotgun (WGS) entry which is preliminary data.</text>
</comment>
<accession>A0ABV4K6Q2</accession>